<dbReference type="PANTHER" id="PTHR23236:SF11">
    <property type="entry name" value="EUKARYOTIC TRANSLATION INITIATION FACTOR 4H"/>
    <property type="match status" value="1"/>
</dbReference>
<accession>A0AA38IPN1</accession>
<evidence type="ECO:0000313" key="5">
    <source>
        <dbReference type="EMBL" id="KAJ3660885.1"/>
    </source>
</evidence>
<dbReference type="PROSITE" id="PS50102">
    <property type="entry name" value="RRM"/>
    <property type="match status" value="1"/>
</dbReference>
<dbReference type="FunFam" id="3.30.70.330:FF:000414">
    <property type="entry name" value="Eukaryotic translation initiation factor 4H"/>
    <property type="match status" value="1"/>
</dbReference>
<reference evidence="5" key="1">
    <citation type="journal article" date="2023" name="G3 (Bethesda)">
        <title>Whole genome assemblies of Zophobas morio and Tenebrio molitor.</title>
        <authorList>
            <person name="Kaur S."/>
            <person name="Stinson S.A."/>
            <person name="diCenzo G.C."/>
        </authorList>
    </citation>
    <scope>NUCLEOTIDE SEQUENCE</scope>
    <source>
        <strain evidence="5">QUZm001</strain>
    </source>
</reference>
<feature type="compositionally biased region" description="Basic and acidic residues" evidence="3">
    <location>
        <begin position="115"/>
        <end position="126"/>
    </location>
</feature>
<dbReference type="AlphaFoldDB" id="A0AA38IPN1"/>
<dbReference type="InterPro" id="IPR012677">
    <property type="entry name" value="Nucleotide-bd_a/b_plait_sf"/>
</dbReference>
<organism evidence="5 6">
    <name type="scientific">Zophobas morio</name>
    <dbReference type="NCBI Taxonomy" id="2755281"/>
    <lineage>
        <taxon>Eukaryota</taxon>
        <taxon>Metazoa</taxon>
        <taxon>Ecdysozoa</taxon>
        <taxon>Arthropoda</taxon>
        <taxon>Hexapoda</taxon>
        <taxon>Insecta</taxon>
        <taxon>Pterygota</taxon>
        <taxon>Neoptera</taxon>
        <taxon>Endopterygota</taxon>
        <taxon>Coleoptera</taxon>
        <taxon>Polyphaga</taxon>
        <taxon>Cucujiformia</taxon>
        <taxon>Tenebrionidae</taxon>
        <taxon>Zophobas</taxon>
    </lineage>
</organism>
<dbReference type="InterPro" id="IPR035979">
    <property type="entry name" value="RBD_domain_sf"/>
</dbReference>
<feature type="domain" description="RRM" evidence="4">
    <location>
        <begin position="36"/>
        <end position="113"/>
    </location>
</feature>
<dbReference type="Proteomes" id="UP001168821">
    <property type="component" value="Unassembled WGS sequence"/>
</dbReference>
<feature type="compositionally biased region" description="Basic and acidic residues" evidence="3">
    <location>
        <begin position="143"/>
        <end position="155"/>
    </location>
</feature>
<keyword evidence="1 2" id="KW-0694">RNA-binding</keyword>
<feature type="compositionally biased region" description="Gly residues" evidence="3">
    <location>
        <begin position="128"/>
        <end position="142"/>
    </location>
</feature>
<dbReference type="SMART" id="SM00360">
    <property type="entry name" value="RRM"/>
    <property type="match status" value="1"/>
</dbReference>
<feature type="compositionally biased region" description="Basic and acidic residues" evidence="3">
    <location>
        <begin position="1"/>
        <end position="24"/>
    </location>
</feature>
<protein>
    <recommendedName>
        <fullName evidence="4">RRM domain-containing protein</fullName>
    </recommendedName>
</protein>
<evidence type="ECO:0000256" key="2">
    <source>
        <dbReference type="PROSITE-ProRule" id="PRU00176"/>
    </source>
</evidence>
<keyword evidence="6" id="KW-1185">Reference proteome</keyword>
<feature type="compositionally biased region" description="Gly residues" evidence="3">
    <location>
        <begin position="156"/>
        <end position="189"/>
    </location>
</feature>
<dbReference type="InterPro" id="IPR000504">
    <property type="entry name" value="RRM_dom"/>
</dbReference>
<feature type="region of interest" description="Disordered" evidence="3">
    <location>
        <begin position="115"/>
        <end position="258"/>
    </location>
</feature>
<dbReference type="EMBL" id="JALNTZ010000002">
    <property type="protein sequence ID" value="KAJ3660885.1"/>
    <property type="molecule type" value="Genomic_DNA"/>
</dbReference>
<comment type="caution">
    <text evidence="5">The sequence shown here is derived from an EMBL/GenBank/DDBJ whole genome shotgun (WGS) entry which is preliminary data.</text>
</comment>
<name>A0AA38IPN1_9CUCU</name>
<evidence type="ECO:0000259" key="4">
    <source>
        <dbReference type="PROSITE" id="PS50102"/>
    </source>
</evidence>
<evidence type="ECO:0000313" key="6">
    <source>
        <dbReference type="Proteomes" id="UP001168821"/>
    </source>
</evidence>
<dbReference type="PANTHER" id="PTHR23236">
    <property type="entry name" value="EUKARYOTIC TRANSLATION INITIATION FACTOR 4B/4H"/>
    <property type="match status" value="1"/>
</dbReference>
<dbReference type="Gene3D" id="3.30.70.330">
    <property type="match status" value="1"/>
</dbReference>
<proteinExistence type="predicted"/>
<dbReference type="GO" id="GO:0003723">
    <property type="term" value="F:RNA binding"/>
    <property type="evidence" value="ECO:0007669"/>
    <property type="project" value="UniProtKB-UniRule"/>
</dbReference>
<evidence type="ECO:0000256" key="3">
    <source>
        <dbReference type="SAM" id="MobiDB-lite"/>
    </source>
</evidence>
<evidence type="ECO:0000256" key="1">
    <source>
        <dbReference type="ARBA" id="ARBA00022884"/>
    </source>
</evidence>
<gene>
    <name evidence="5" type="ORF">Zmor_005314</name>
</gene>
<sequence>MAGRSGYDDRDNRDFGGRGRENQRASKKPFPTEPPFTAYIGNLPYGIVQGDVNRIFENLNVKNVRLVMDKETDRFKGFCYVEFCSLQDLEEAIAMNGLVEVEGHNIKIDVAEGKRSERGGGFDRGGRGGRGGGGGFRGPRPGGGDHRFEEFERRGGGGGGGQGGGGGGGGGGGSGGGGGGAGGGSGRGGSFNADRGGNRGNYGNFSSEEGNREWTARGNRGNNGGFGGRPRQERRSFTEDLPNPTPDTTGRPKLKLQPRTVKEPVNAMAETSQTSTIFGGAKPREEKLLDKQ</sequence>
<dbReference type="SUPFAM" id="SSF54928">
    <property type="entry name" value="RNA-binding domain, RBD"/>
    <property type="match status" value="1"/>
</dbReference>
<dbReference type="Pfam" id="PF00076">
    <property type="entry name" value="RRM_1"/>
    <property type="match status" value="1"/>
</dbReference>
<feature type="region of interest" description="Disordered" evidence="3">
    <location>
        <begin position="1"/>
        <end position="33"/>
    </location>
</feature>